<evidence type="ECO:0000313" key="2">
    <source>
        <dbReference type="Proteomes" id="UP000184063"/>
    </source>
</evidence>
<dbReference type="Proteomes" id="UP000184063">
    <property type="component" value="Unassembled WGS sequence"/>
</dbReference>
<dbReference type="AlphaFoldDB" id="A0A1M3TLP0"/>
<name>A0A1M3TLP0_ASPLC</name>
<proteinExistence type="predicted"/>
<evidence type="ECO:0000313" key="1">
    <source>
        <dbReference type="EMBL" id="OJZ87693.1"/>
    </source>
</evidence>
<sequence length="96" mass="10850">MTHYTAQLIPTTTNSQQLFLEKTTPRKTTTHPTGSPQRLTSIQSRHNLPTDLYATLPVASPIQPYQTHPIPKNYPGGYMQSVKVVDLMKWLFGKRG</sequence>
<dbReference type="EMBL" id="KV878240">
    <property type="protein sequence ID" value="OJZ87693.1"/>
    <property type="molecule type" value="Genomic_DNA"/>
</dbReference>
<accession>A0A1M3TLP0</accession>
<organism evidence="1 2">
    <name type="scientific">Aspergillus luchuensis (strain CBS 106.47)</name>
    <dbReference type="NCBI Taxonomy" id="1137211"/>
    <lineage>
        <taxon>Eukaryota</taxon>
        <taxon>Fungi</taxon>
        <taxon>Dikarya</taxon>
        <taxon>Ascomycota</taxon>
        <taxon>Pezizomycotina</taxon>
        <taxon>Eurotiomycetes</taxon>
        <taxon>Eurotiomycetidae</taxon>
        <taxon>Eurotiales</taxon>
        <taxon>Aspergillaceae</taxon>
        <taxon>Aspergillus</taxon>
        <taxon>Aspergillus subgen. Circumdati</taxon>
    </lineage>
</organism>
<gene>
    <name evidence="1" type="ORF">ASPFODRAFT_45408</name>
</gene>
<reference evidence="2" key="1">
    <citation type="journal article" date="2017" name="Genome Biol.">
        <title>Comparative genomics reveals high biological diversity and specific adaptations in the industrially and medically important fungal genus Aspergillus.</title>
        <authorList>
            <person name="de Vries R.P."/>
            <person name="Riley R."/>
            <person name="Wiebenga A."/>
            <person name="Aguilar-Osorio G."/>
            <person name="Amillis S."/>
            <person name="Uchima C.A."/>
            <person name="Anderluh G."/>
            <person name="Asadollahi M."/>
            <person name="Askin M."/>
            <person name="Barry K."/>
            <person name="Battaglia E."/>
            <person name="Bayram O."/>
            <person name="Benocci T."/>
            <person name="Braus-Stromeyer S.A."/>
            <person name="Caldana C."/>
            <person name="Canovas D."/>
            <person name="Cerqueira G.C."/>
            <person name="Chen F."/>
            <person name="Chen W."/>
            <person name="Choi C."/>
            <person name="Clum A."/>
            <person name="Dos Santos R.A."/>
            <person name="Damasio A.R."/>
            <person name="Diallinas G."/>
            <person name="Emri T."/>
            <person name="Fekete E."/>
            <person name="Flipphi M."/>
            <person name="Freyberg S."/>
            <person name="Gallo A."/>
            <person name="Gournas C."/>
            <person name="Habgood R."/>
            <person name="Hainaut M."/>
            <person name="Harispe M.L."/>
            <person name="Henrissat B."/>
            <person name="Hilden K.S."/>
            <person name="Hope R."/>
            <person name="Hossain A."/>
            <person name="Karabika E."/>
            <person name="Karaffa L."/>
            <person name="Karanyi Z."/>
            <person name="Krasevec N."/>
            <person name="Kuo A."/>
            <person name="Kusch H."/>
            <person name="LaButti K."/>
            <person name="Lagendijk E.L."/>
            <person name="Lapidus A."/>
            <person name="Levasseur A."/>
            <person name="Lindquist E."/>
            <person name="Lipzen A."/>
            <person name="Logrieco A.F."/>
            <person name="MacCabe A."/>
            <person name="Maekelae M.R."/>
            <person name="Malavazi I."/>
            <person name="Melin P."/>
            <person name="Meyer V."/>
            <person name="Mielnichuk N."/>
            <person name="Miskei M."/>
            <person name="Molnar A.P."/>
            <person name="Mule G."/>
            <person name="Ngan C.Y."/>
            <person name="Orejas M."/>
            <person name="Orosz E."/>
            <person name="Ouedraogo J.P."/>
            <person name="Overkamp K.M."/>
            <person name="Park H.-S."/>
            <person name="Perrone G."/>
            <person name="Piumi F."/>
            <person name="Punt P.J."/>
            <person name="Ram A.F."/>
            <person name="Ramon A."/>
            <person name="Rauscher S."/>
            <person name="Record E."/>
            <person name="Riano-Pachon D.M."/>
            <person name="Robert V."/>
            <person name="Roehrig J."/>
            <person name="Ruller R."/>
            <person name="Salamov A."/>
            <person name="Salih N.S."/>
            <person name="Samson R.A."/>
            <person name="Sandor E."/>
            <person name="Sanguinetti M."/>
            <person name="Schuetze T."/>
            <person name="Sepcic K."/>
            <person name="Shelest E."/>
            <person name="Sherlock G."/>
            <person name="Sophianopoulou V."/>
            <person name="Squina F.M."/>
            <person name="Sun H."/>
            <person name="Susca A."/>
            <person name="Todd R.B."/>
            <person name="Tsang A."/>
            <person name="Unkles S.E."/>
            <person name="van de Wiele N."/>
            <person name="van Rossen-Uffink D."/>
            <person name="Oliveira J.V."/>
            <person name="Vesth T.C."/>
            <person name="Visser J."/>
            <person name="Yu J.-H."/>
            <person name="Zhou M."/>
            <person name="Andersen M.R."/>
            <person name="Archer D.B."/>
            <person name="Baker S.E."/>
            <person name="Benoit I."/>
            <person name="Brakhage A.A."/>
            <person name="Braus G.H."/>
            <person name="Fischer R."/>
            <person name="Frisvad J.C."/>
            <person name="Goldman G.H."/>
            <person name="Houbraken J."/>
            <person name="Oakley B."/>
            <person name="Pocsi I."/>
            <person name="Scazzocchio C."/>
            <person name="Seiboth B."/>
            <person name="vanKuyk P.A."/>
            <person name="Wortman J."/>
            <person name="Dyer P.S."/>
            <person name="Grigoriev I.V."/>
        </authorList>
    </citation>
    <scope>NUCLEOTIDE SEQUENCE [LARGE SCALE GENOMIC DNA]</scope>
    <source>
        <strain evidence="2">CBS 106.47</strain>
    </source>
</reference>
<dbReference type="VEuPathDB" id="FungiDB:ASPFODRAFT_45408"/>
<protein>
    <submittedName>
        <fullName evidence="1">Uncharacterized protein</fullName>
    </submittedName>
</protein>